<gene>
    <name evidence="2" type="ORF">ANCCAN_25605</name>
</gene>
<dbReference type="Proteomes" id="UP000252519">
    <property type="component" value="Unassembled WGS sequence"/>
</dbReference>
<evidence type="ECO:0000313" key="2">
    <source>
        <dbReference type="EMBL" id="RCN28650.1"/>
    </source>
</evidence>
<feature type="coiled-coil region" evidence="1">
    <location>
        <begin position="75"/>
        <end position="173"/>
    </location>
</feature>
<dbReference type="STRING" id="29170.A0A368FCL8"/>
<dbReference type="AlphaFoldDB" id="A0A368FCL8"/>
<keyword evidence="1" id="KW-0175">Coiled coil</keyword>
<accession>A0A368FCL8</accession>
<dbReference type="OrthoDB" id="5834752at2759"/>
<evidence type="ECO:0000313" key="3">
    <source>
        <dbReference type="Proteomes" id="UP000252519"/>
    </source>
</evidence>
<evidence type="ECO:0000256" key="1">
    <source>
        <dbReference type="SAM" id="Coils"/>
    </source>
</evidence>
<comment type="caution">
    <text evidence="2">The sequence shown here is derived from an EMBL/GenBank/DDBJ whole genome shotgun (WGS) entry which is preliminary data.</text>
</comment>
<protein>
    <submittedName>
        <fullName evidence="2">Uncharacterized protein</fullName>
    </submittedName>
</protein>
<organism evidence="2 3">
    <name type="scientific">Ancylostoma caninum</name>
    <name type="common">Dog hookworm</name>
    <dbReference type="NCBI Taxonomy" id="29170"/>
    <lineage>
        <taxon>Eukaryota</taxon>
        <taxon>Metazoa</taxon>
        <taxon>Ecdysozoa</taxon>
        <taxon>Nematoda</taxon>
        <taxon>Chromadorea</taxon>
        <taxon>Rhabditida</taxon>
        <taxon>Rhabditina</taxon>
        <taxon>Rhabditomorpha</taxon>
        <taxon>Strongyloidea</taxon>
        <taxon>Ancylostomatidae</taxon>
        <taxon>Ancylostomatinae</taxon>
        <taxon>Ancylostoma</taxon>
    </lineage>
</organism>
<proteinExistence type="predicted"/>
<feature type="coiled-coil region" evidence="1">
    <location>
        <begin position="5"/>
        <end position="32"/>
    </location>
</feature>
<keyword evidence="3" id="KW-1185">Reference proteome</keyword>
<reference evidence="2 3" key="1">
    <citation type="submission" date="2014-10" db="EMBL/GenBank/DDBJ databases">
        <title>Draft genome of the hookworm Ancylostoma caninum.</title>
        <authorList>
            <person name="Mitreva M."/>
        </authorList>
    </citation>
    <scope>NUCLEOTIDE SEQUENCE [LARGE SCALE GENOMIC DNA]</scope>
    <source>
        <strain evidence="2 3">Baltimore</strain>
    </source>
</reference>
<sequence length="189" mass="22421">MEAKITLMTRQLEQLQRHYEIQKERLIAYKTREEKWEETRAELDEALYSKNKTVILLERELRDVKDELSSSWQAMKNAENEVCRMQREIEELNRTAELERKEYQESIADWRSRLENTVAENLATCAADVERNAALALQMREKADEAQRLQKMLEEEKKTTQKLEEELSQAIRESAEAVSFKVFVSFESK</sequence>
<dbReference type="EMBL" id="JOJR01002428">
    <property type="protein sequence ID" value="RCN28650.1"/>
    <property type="molecule type" value="Genomic_DNA"/>
</dbReference>
<name>A0A368FCL8_ANCCA</name>